<dbReference type="Proteomes" id="UP000463470">
    <property type="component" value="Unassembled WGS sequence"/>
</dbReference>
<dbReference type="OrthoDB" id="9800154at2"/>
<dbReference type="SUPFAM" id="SSF52091">
    <property type="entry name" value="SpoIIaa-like"/>
    <property type="match status" value="1"/>
</dbReference>
<evidence type="ECO:0000256" key="1">
    <source>
        <dbReference type="ARBA" id="ARBA00022553"/>
    </source>
</evidence>
<organism evidence="3 4">
    <name type="scientific">Heliomicrobium undosum</name>
    <dbReference type="NCBI Taxonomy" id="121734"/>
    <lineage>
        <taxon>Bacteria</taxon>
        <taxon>Bacillati</taxon>
        <taxon>Bacillota</taxon>
        <taxon>Clostridia</taxon>
        <taxon>Eubacteriales</taxon>
        <taxon>Heliobacteriaceae</taxon>
        <taxon>Heliomicrobium</taxon>
    </lineage>
</organism>
<dbReference type="InterPro" id="IPR002645">
    <property type="entry name" value="STAS_dom"/>
</dbReference>
<dbReference type="InterPro" id="IPR025751">
    <property type="entry name" value="RsbRD_N_dom"/>
</dbReference>
<keyword evidence="1" id="KW-0597">Phosphoprotein</keyword>
<keyword evidence="4" id="KW-1185">Reference proteome</keyword>
<evidence type="ECO:0000313" key="4">
    <source>
        <dbReference type="Proteomes" id="UP000463470"/>
    </source>
</evidence>
<reference evidence="3 4" key="1">
    <citation type="submission" date="2020-01" db="EMBL/GenBank/DDBJ databases">
        <title>Whole-genome sequence of Heliobacterium undosum DSM 13378.</title>
        <authorList>
            <person name="Kyndt J.A."/>
            <person name="Meyer T.E."/>
        </authorList>
    </citation>
    <scope>NUCLEOTIDE SEQUENCE [LARGE SCALE GENOMIC DNA]</scope>
    <source>
        <strain evidence="3 4">DSM 13378</strain>
    </source>
</reference>
<dbReference type="Gene3D" id="3.30.750.24">
    <property type="entry name" value="STAS domain"/>
    <property type="match status" value="1"/>
</dbReference>
<dbReference type="Pfam" id="PF01740">
    <property type="entry name" value="STAS"/>
    <property type="match status" value="1"/>
</dbReference>
<evidence type="ECO:0000259" key="2">
    <source>
        <dbReference type="PROSITE" id="PS50801"/>
    </source>
</evidence>
<dbReference type="PROSITE" id="PS50801">
    <property type="entry name" value="STAS"/>
    <property type="match status" value="1"/>
</dbReference>
<dbReference type="RefSeq" id="WP_161259829.1">
    <property type="nucleotide sequence ID" value="NZ_WXEY01000032.1"/>
</dbReference>
<comment type="caution">
    <text evidence="3">The sequence shown here is derived from an EMBL/GenBank/DDBJ whole genome shotgun (WGS) entry which is preliminary data.</text>
</comment>
<dbReference type="CDD" id="cd07041">
    <property type="entry name" value="STAS_RsbR_RsbS_like"/>
    <property type="match status" value="1"/>
</dbReference>
<dbReference type="EMBL" id="WXEY01000032">
    <property type="protein sequence ID" value="MZP31312.1"/>
    <property type="molecule type" value="Genomic_DNA"/>
</dbReference>
<dbReference type="InterPro" id="IPR036513">
    <property type="entry name" value="STAS_dom_sf"/>
</dbReference>
<name>A0A845L3V2_9FIRM</name>
<dbReference type="PANTHER" id="PTHR33745:SF3">
    <property type="entry name" value="RSBT CO-ANTAGONIST PROTEIN RSBRC"/>
    <property type="match status" value="1"/>
</dbReference>
<protein>
    <submittedName>
        <fullName evidence="3">STAS domain-containing protein</fullName>
    </submittedName>
</protein>
<feature type="domain" description="STAS" evidence="2">
    <location>
        <begin position="159"/>
        <end position="270"/>
    </location>
</feature>
<dbReference type="PANTHER" id="PTHR33745">
    <property type="entry name" value="RSBT ANTAGONIST PROTEIN RSBS-RELATED"/>
    <property type="match status" value="1"/>
</dbReference>
<dbReference type="InterPro" id="IPR051932">
    <property type="entry name" value="Bact_StressResp_Reg"/>
</dbReference>
<gene>
    <name evidence="3" type="ORF">GTO91_16515</name>
</gene>
<dbReference type="Pfam" id="PF14361">
    <property type="entry name" value="RsbRD_N"/>
    <property type="match status" value="1"/>
</dbReference>
<proteinExistence type="predicted"/>
<evidence type="ECO:0000313" key="3">
    <source>
        <dbReference type="EMBL" id="MZP31312.1"/>
    </source>
</evidence>
<accession>A0A845L3V2</accession>
<dbReference type="AlphaFoldDB" id="A0A845L3V2"/>
<sequence>MATQITRLLMERKEKLLQIWMEGQVSELSLRLDRMTSQDLYRQSKEFVDAFVAAVASGNVEDLNRHEWEPVRRMLVQISVSRSHQGFSPTETANYIFSLKEVLIRLIQSELNNQIDVFVQEFIPLSRVLDKLGLITFDSYTRAREEIIIRQQQEMLELSTPVIRVWDGILALPLIGTLDSGRTQVIMENLLRGIQDTNSDVAILDISGVPTVDTLVAQHIMKTVSAARLMGAECIISGIRPEIAQTIVQLGVDLSMVKTRASLAGALRLAYEMRKLTVVPAGKG</sequence>